<protein>
    <submittedName>
        <fullName evidence="1">Gamma-glutamyltransferase</fullName>
    </submittedName>
</protein>
<dbReference type="PRINTS" id="PR01210">
    <property type="entry name" value="GGTRANSPTASE"/>
</dbReference>
<dbReference type="InterPro" id="IPR029055">
    <property type="entry name" value="Ntn_hydrolases_N"/>
</dbReference>
<dbReference type="GO" id="GO:0016740">
    <property type="term" value="F:transferase activity"/>
    <property type="evidence" value="ECO:0007669"/>
    <property type="project" value="UniProtKB-KW"/>
</dbReference>
<sequence length="529" mass="57262">MSVRWHYRRDDAMNRASYTTIKHRPRARQFGTRHAVSTGHHLASRAAITTLSRGGSLADAMISASAMLTVALPHATSLGSCAMLMAFDAASGRLSALDGSGTAPRAARPCIFANASIDARGPRSWVVPGLVALWEKAHARLGRLSWHTLFADAIVAARDGIGFSSELARNLALVQPSIREQPGFAQAFQIEGRDRIAGERFCQPALAATLQRIAAHGGQAFYRGPIAKALAAFSEMHGGLLSEEDMESFDAQWTDPVRQNFGDNEVCVMPPNSVGVLMLAQLAQLHAIQREKRDDALIAQIMVAREILGPLRDRVADPATPWPLEPEHYSQAERPWDSSLRISEPGDTAGIVLADAEGNALVMLQSVFQPFGSGCVDPATGILMNNRLQEFDLDVAAHNVLAPGKRPVHTLNPYLVLRDGRPVWCAASPGGVSQTTTGVQFLTNVLDARMTLTDAIDAPRWSLSREGELLCEPGFSESVIERLEALGIAVVRDSLHPFYFGSLKAIHLHRDGVLEASADLRREASAMVE</sequence>
<dbReference type="Gene3D" id="3.60.20.40">
    <property type="match status" value="1"/>
</dbReference>
<dbReference type="AlphaFoldDB" id="A0A0P0RIM1"/>
<reference evidence="1 2" key="1">
    <citation type="journal article" date="2014" name="Genome Announc.">
        <title>Draft Genome Sequence of the Haloacid-Degrading Burkholderia caribensis Strain MBA4.</title>
        <authorList>
            <person name="Pan Y."/>
            <person name="Kong K.F."/>
            <person name="Tsang J.S."/>
        </authorList>
    </citation>
    <scope>NUCLEOTIDE SEQUENCE [LARGE SCALE GENOMIC DNA]</scope>
    <source>
        <strain evidence="1 2">MBA4</strain>
    </source>
</reference>
<organism evidence="1 2">
    <name type="scientific">Paraburkholderia caribensis MBA4</name>
    <dbReference type="NCBI Taxonomy" id="1323664"/>
    <lineage>
        <taxon>Bacteria</taxon>
        <taxon>Pseudomonadati</taxon>
        <taxon>Pseudomonadota</taxon>
        <taxon>Betaproteobacteria</taxon>
        <taxon>Burkholderiales</taxon>
        <taxon>Burkholderiaceae</taxon>
        <taxon>Paraburkholderia</taxon>
    </lineage>
</organism>
<evidence type="ECO:0000313" key="2">
    <source>
        <dbReference type="Proteomes" id="UP000019146"/>
    </source>
</evidence>
<dbReference type="Proteomes" id="UP000019146">
    <property type="component" value="Chromosome 2"/>
</dbReference>
<dbReference type="InterPro" id="IPR052896">
    <property type="entry name" value="GGT-like_enzyme"/>
</dbReference>
<dbReference type="PANTHER" id="PTHR43881">
    <property type="entry name" value="GAMMA-GLUTAMYLTRANSPEPTIDASE (AFU_ORTHOLOGUE AFUA_4G13580)"/>
    <property type="match status" value="1"/>
</dbReference>
<dbReference type="Pfam" id="PF01019">
    <property type="entry name" value="G_glu_transpept"/>
    <property type="match status" value="1"/>
</dbReference>
<accession>A0A0P0RIM1</accession>
<dbReference type="EMBL" id="CP012747">
    <property type="protein sequence ID" value="ALL68522.1"/>
    <property type="molecule type" value="Genomic_DNA"/>
</dbReference>
<dbReference type="SUPFAM" id="SSF56235">
    <property type="entry name" value="N-terminal nucleophile aminohydrolases (Ntn hydrolases)"/>
    <property type="match status" value="1"/>
</dbReference>
<gene>
    <name evidence="1" type="ORF">K788_0000436</name>
</gene>
<dbReference type="InterPro" id="IPR043137">
    <property type="entry name" value="GGT_ssub_C"/>
</dbReference>
<dbReference type="KEGG" id="bcai:K788_0000436"/>
<proteinExistence type="predicted"/>
<evidence type="ECO:0000313" key="1">
    <source>
        <dbReference type="EMBL" id="ALL68522.1"/>
    </source>
</evidence>
<keyword evidence="1" id="KW-0808">Transferase</keyword>
<name>A0A0P0RIM1_9BURK</name>
<dbReference type="PANTHER" id="PTHR43881:SF1">
    <property type="entry name" value="GAMMA-GLUTAMYLTRANSPEPTIDASE (AFU_ORTHOLOGUE AFUA_4G13580)"/>
    <property type="match status" value="1"/>
</dbReference>